<proteinExistence type="predicted"/>
<dbReference type="InterPro" id="IPR019734">
    <property type="entry name" value="TPR_rpt"/>
</dbReference>
<evidence type="ECO:0000313" key="4">
    <source>
        <dbReference type="Proteomes" id="UP000692954"/>
    </source>
</evidence>
<keyword evidence="2" id="KW-0802">TPR repeat</keyword>
<dbReference type="PANTHER" id="PTHR44943">
    <property type="entry name" value="CELLULOSE SYNTHASE OPERON PROTEIN C"/>
    <property type="match status" value="1"/>
</dbReference>
<protein>
    <recommendedName>
        <fullName evidence="5">Tetratricopeptide repeat protein</fullName>
    </recommendedName>
</protein>
<dbReference type="PANTHER" id="PTHR44943:SF4">
    <property type="entry name" value="TPR REPEAT-CONTAINING PROTEIN MJ0798"/>
    <property type="match status" value="1"/>
</dbReference>
<evidence type="ECO:0000256" key="1">
    <source>
        <dbReference type="ARBA" id="ARBA00022737"/>
    </source>
</evidence>
<dbReference type="Proteomes" id="UP000692954">
    <property type="component" value="Unassembled WGS sequence"/>
</dbReference>
<evidence type="ECO:0008006" key="5">
    <source>
        <dbReference type="Google" id="ProtNLM"/>
    </source>
</evidence>
<organism evidence="3 4">
    <name type="scientific">Paramecium sonneborni</name>
    <dbReference type="NCBI Taxonomy" id="65129"/>
    <lineage>
        <taxon>Eukaryota</taxon>
        <taxon>Sar</taxon>
        <taxon>Alveolata</taxon>
        <taxon>Ciliophora</taxon>
        <taxon>Intramacronucleata</taxon>
        <taxon>Oligohymenophorea</taxon>
        <taxon>Peniculida</taxon>
        <taxon>Parameciidae</taxon>
        <taxon>Paramecium</taxon>
    </lineage>
</organism>
<gene>
    <name evidence="3" type="ORF">PSON_ATCC_30995.1.T0900020</name>
</gene>
<comment type="caution">
    <text evidence="3">The sequence shown here is derived from an EMBL/GenBank/DDBJ whole genome shotgun (WGS) entry which is preliminary data.</text>
</comment>
<dbReference type="AlphaFoldDB" id="A0A8S1PZ42"/>
<evidence type="ECO:0000313" key="3">
    <source>
        <dbReference type="EMBL" id="CAD8107899.1"/>
    </source>
</evidence>
<sequence>MIGQYNEAIIWADKALQVNPKHCNSLHTKAESLRMLGQYNEAIFWADKAFQFDPKNCDSLSTKSVSLRELKKYNEAMKVIDQSLLIDPNHFHSLLSKGQILLIIGNCVKQKQKIDDLIQLYGLQIEKLNVQKHLFLQILTECLKKKPLIKMRLNYKYRYKYTIIILIFFS</sequence>
<dbReference type="Pfam" id="PF12895">
    <property type="entry name" value="ANAPC3"/>
    <property type="match status" value="1"/>
</dbReference>
<evidence type="ECO:0000256" key="2">
    <source>
        <dbReference type="ARBA" id="ARBA00022803"/>
    </source>
</evidence>
<dbReference type="SMART" id="SM00028">
    <property type="entry name" value="TPR"/>
    <property type="match status" value="2"/>
</dbReference>
<keyword evidence="1" id="KW-0677">Repeat</keyword>
<dbReference type="OrthoDB" id="532682at2759"/>
<dbReference type="EMBL" id="CAJJDN010000090">
    <property type="protein sequence ID" value="CAD8107899.1"/>
    <property type="molecule type" value="Genomic_DNA"/>
</dbReference>
<accession>A0A8S1PZ42</accession>
<dbReference type="InterPro" id="IPR051685">
    <property type="entry name" value="Ycf3/AcsC/BcsC/TPR_MFPF"/>
</dbReference>
<name>A0A8S1PZ42_9CILI</name>
<reference evidence="3" key="1">
    <citation type="submission" date="2021-01" db="EMBL/GenBank/DDBJ databases">
        <authorList>
            <consortium name="Genoscope - CEA"/>
            <person name="William W."/>
        </authorList>
    </citation>
    <scope>NUCLEOTIDE SEQUENCE</scope>
</reference>
<keyword evidence="4" id="KW-1185">Reference proteome</keyword>